<dbReference type="Proteomes" id="UP000319094">
    <property type="component" value="Unassembled WGS sequence"/>
</dbReference>
<dbReference type="InterPro" id="IPR003959">
    <property type="entry name" value="ATPase_AAA_core"/>
</dbReference>
<dbReference type="GO" id="GO:0006302">
    <property type="term" value="P:double-strand break repair"/>
    <property type="evidence" value="ECO:0007669"/>
    <property type="project" value="InterPro"/>
</dbReference>
<dbReference type="GO" id="GO:0004519">
    <property type="term" value="F:endonuclease activity"/>
    <property type="evidence" value="ECO:0007669"/>
    <property type="project" value="UniProtKB-KW"/>
</dbReference>
<sequence>MIEKLMVRNYRIFDSFELDFNAGVNLLVGDNDAGKSTVLEAVNLALTGRLNGRPIAYELSPYLFNTKAAANYLAQIHEGKQIPPPEIIIDLFLSDDPDLAPLKGSNNLTGNEAVGIRIRIAMSPEFSAEYKNFIADPEKIKLIPAEYYSVEWLGFSGNGITTRSAPLSTSFIDASTIRLQNGADYHLQSIIREYLDPKERVELSRSYRSTREAFAEHDSVKEVNAKLGGTKGDITDRELTLGIDISQRYTWESSLVAHLDGLPYQFVGDGERATLKILLALNRKAVDAEIILIEEPENHLSFASLNMLVSKISEKCKGKQVLVTTHSSFVLNKLGLENLVLLSPTGGVRLGQLPDGTQDYFMKLSGYDTLRVVLARRVILVEGPSDELVVQRAYRDSHDDRLPIEDGVDVINVRGLSFMRFLDITKALKKNSTVVTDNDGKLALDVAARYANYTAEPFITVHVGTDGNGNTLEPQLLSANGRDALNAILGKSYATDDDLKNYMKENKTTVALAVFDSTDTISMPEYIRNAVAN</sequence>
<dbReference type="EMBL" id="VFON01000001">
    <property type="protein sequence ID" value="TQL44758.1"/>
    <property type="molecule type" value="Genomic_DNA"/>
</dbReference>
<evidence type="ECO:0000313" key="4">
    <source>
        <dbReference type="EMBL" id="TQL44758.1"/>
    </source>
</evidence>
<dbReference type="InterPro" id="IPR051396">
    <property type="entry name" value="Bact_Antivir_Def_Nuclease"/>
</dbReference>
<evidence type="ECO:0000259" key="3">
    <source>
        <dbReference type="Pfam" id="PF20469"/>
    </source>
</evidence>
<dbReference type="Gene3D" id="3.40.50.300">
    <property type="entry name" value="P-loop containing nucleotide triphosphate hydrolases"/>
    <property type="match status" value="2"/>
</dbReference>
<dbReference type="SUPFAM" id="SSF52540">
    <property type="entry name" value="P-loop containing nucleoside triphosphate hydrolases"/>
    <property type="match status" value="1"/>
</dbReference>
<organism evidence="4 5">
    <name type="scientific">Leucobacter komagatae</name>
    <dbReference type="NCBI Taxonomy" id="55969"/>
    <lineage>
        <taxon>Bacteria</taxon>
        <taxon>Bacillati</taxon>
        <taxon>Actinomycetota</taxon>
        <taxon>Actinomycetes</taxon>
        <taxon>Micrococcales</taxon>
        <taxon>Microbacteriaceae</taxon>
        <taxon>Leucobacter</taxon>
    </lineage>
</organism>
<dbReference type="OrthoDB" id="3237462at2"/>
<keyword evidence="4" id="KW-0255">Endonuclease</keyword>
<dbReference type="Pfam" id="PF20469">
    <property type="entry name" value="OLD-like_TOPRIM"/>
    <property type="match status" value="1"/>
</dbReference>
<dbReference type="GO" id="GO:0016887">
    <property type="term" value="F:ATP hydrolysis activity"/>
    <property type="evidence" value="ECO:0007669"/>
    <property type="project" value="InterPro"/>
</dbReference>
<name>A0A542Y9J5_9MICO</name>
<proteinExistence type="predicted"/>
<dbReference type="GO" id="GO:0005524">
    <property type="term" value="F:ATP binding"/>
    <property type="evidence" value="ECO:0007669"/>
    <property type="project" value="InterPro"/>
</dbReference>
<dbReference type="InterPro" id="IPR034139">
    <property type="entry name" value="TOPRIM_OLD"/>
</dbReference>
<dbReference type="RefSeq" id="WP_141887891.1">
    <property type="nucleotide sequence ID" value="NZ_BAAAUY010000006.1"/>
</dbReference>
<dbReference type="PANTHER" id="PTHR43581">
    <property type="entry name" value="ATP/GTP PHOSPHATASE"/>
    <property type="match status" value="1"/>
</dbReference>
<dbReference type="PANTHER" id="PTHR43581:SF4">
    <property type="entry name" value="ATP_GTP PHOSPHATASE"/>
    <property type="match status" value="1"/>
</dbReference>
<protein>
    <submittedName>
        <fullName evidence="4">Putative ATP-dependent endonuclease of OLD family</fullName>
    </submittedName>
</protein>
<reference evidence="4 5" key="1">
    <citation type="submission" date="2019-06" db="EMBL/GenBank/DDBJ databases">
        <title>Sequencing the genomes of 1000 actinobacteria strains.</title>
        <authorList>
            <person name="Klenk H.-P."/>
        </authorList>
    </citation>
    <scope>NUCLEOTIDE SEQUENCE [LARGE SCALE GENOMIC DNA]</scope>
    <source>
        <strain evidence="4 5">DSM 8803</strain>
    </source>
</reference>
<dbReference type="AlphaFoldDB" id="A0A542Y9J5"/>
<gene>
    <name evidence="4" type="ORF">FB468_2827</name>
</gene>
<feature type="domain" description="ATPase AAA-type core" evidence="1">
    <location>
        <begin position="259"/>
        <end position="332"/>
    </location>
</feature>
<keyword evidence="5" id="KW-1185">Reference proteome</keyword>
<feature type="domain" description="Rad50/SbcC-type AAA" evidence="2">
    <location>
        <begin position="4"/>
        <end position="52"/>
    </location>
</feature>
<keyword evidence="4" id="KW-0540">Nuclease</keyword>
<dbReference type="InterPro" id="IPR027417">
    <property type="entry name" value="P-loop_NTPase"/>
</dbReference>
<dbReference type="Pfam" id="PF13476">
    <property type="entry name" value="AAA_23"/>
    <property type="match status" value="1"/>
</dbReference>
<evidence type="ECO:0000259" key="1">
    <source>
        <dbReference type="Pfam" id="PF13304"/>
    </source>
</evidence>
<evidence type="ECO:0000259" key="2">
    <source>
        <dbReference type="Pfam" id="PF13476"/>
    </source>
</evidence>
<dbReference type="InterPro" id="IPR038729">
    <property type="entry name" value="Rad50/SbcC_AAA"/>
</dbReference>
<accession>A0A542Y9J5</accession>
<keyword evidence="4" id="KW-0378">Hydrolase</keyword>
<feature type="domain" description="OLD protein-like TOPRIM" evidence="3">
    <location>
        <begin position="374"/>
        <end position="439"/>
    </location>
</feature>
<dbReference type="Pfam" id="PF13304">
    <property type="entry name" value="AAA_21"/>
    <property type="match status" value="1"/>
</dbReference>
<comment type="caution">
    <text evidence="4">The sequence shown here is derived from an EMBL/GenBank/DDBJ whole genome shotgun (WGS) entry which is preliminary data.</text>
</comment>
<dbReference type="CDD" id="cd01026">
    <property type="entry name" value="TOPRIM_OLD"/>
    <property type="match status" value="1"/>
</dbReference>
<evidence type="ECO:0000313" key="5">
    <source>
        <dbReference type="Proteomes" id="UP000319094"/>
    </source>
</evidence>